<accession>A0A2N1JE93</accession>
<name>A0A2N1JE93_9BASI</name>
<proteinExistence type="predicted"/>
<evidence type="ECO:0000313" key="1">
    <source>
        <dbReference type="EMBL" id="PKI84865.1"/>
    </source>
</evidence>
<dbReference type="EMBL" id="KZ454988">
    <property type="protein sequence ID" value="PKI84865.1"/>
    <property type="molecule type" value="Genomic_DNA"/>
</dbReference>
<keyword evidence="2" id="KW-1185">Reference proteome</keyword>
<dbReference type="Proteomes" id="UP000232875">
    <property type="component" value="Unassembled WGS sequence"/>
</dbReference>
<reference evidence="1 2" key="1">
    <citation type="submission" date="2017-10" db="EMBL/GenBank/DDBJ databases">
        <title>A novel species of cold-tolerant Malassezia isolated from bats.</title>
        <authorList>
            <person name="Lorch J.M."/>
            <person name="Palmer J.M."/>
            <person name="Vanderwolf K.J."/>
            <person name="Schmidt K.Z."/>
            <person name="Verant M.L."/>
            <person name="Weller T.J."/>
            <person name="Blehert D.S."/>
        </authorList>
    </citation>
    <scope>NUCLEOTIDE SEQUENCE [LARGE SCALE GENOMIC DNA]</scope>
    <source>
        <strain evidence="1 2">NWHC:44797-103</strain>
    </source>
</reference>
<dbReference type="OrthoDB" id="3357126at2759"/>
<protein>
    <recommendedName>
        <fullName evidence="3">Centromere protein H C-terminal domain-containing protein</fullName>
    </recommendedName>
</protein>
<sequence length="158" mass="17187">MEEQRRALHALEQACAVRGAMLASVESSFAVVQSLQASDDGASVEEGGDAEHAVRGIRALLRKRDALALQILETQHALQSVQEQEATVANEIERTRDDTISVVHAARQDAQAKKPDAAEQQCALLKGVILHLAMKSKEPWWNDPQLTEIVLSMDTPGA</sequence>
<evidence type="ECO:0000313" key="2">
    <source>
        <dbReference type="Proteomes" id="UP000232875"/>
    </source>
</evidence>
<evidence type="ECO:0008006" key="3">
    <source>
        <dbReference type="Google" id="ProtNLM"/>
    </source>
</evidence>
<dbReference type="AlphaFoldDB" id="A0A2N1JE93"/>
<organism evidence="1 2">
    <name type="scientific">Malassezia vespertilionis</name>
    <dbReference type="NCBI Taxonomy" id="2020962"/>
    <lineage>
        <taxon>Eukaryota</taxon>
        <taxon>Fungi</taxon>
        <taxon>Dikarya</taxon>
        <taxon>Basidiomycota</taxon>
        <taxon>Ustilaginomycotina</taxon>
        <taxon>Malasseziomycetes</taxon>
        <taxon>Malasseziales</taxon>
        <taxon>Malasseziaceae</taxon>
        <taxon>Malassezia</taxon>
    </lineage>
</organism>
<gene>
    <name evidence="1" type="ORF">MVES_000803</name>
</gene>